<comment type="caution">
    <text evidence="19">The sequence shown here is derived from an EMBL/GenBank/DDBJ whole genome shotgun (WGS) entry which is preliminary data.</text>
</comment>
<evidence type="ECO:0000256" key="8">
    <source>
        <dbReference type="ARBA" id="ARBA00022771"/>
    </source>
</evidence>
<evidence type="ECO:0000256" key="9">
    <source>
        <dbReference type="ARBA" id="ARBA00022777"/>
    </source>
</evidence>
<comment type="similarity">
    <text evidence="2">Belongs to the polyprenol kinase family.</text>
</comment>
<keyword evidence="13" id="KW-0472">Membrane</keyword>
<accession>A0AAD3HQM4</accession>
<dbReference type="AlphaFoldDB" id="A0AAD3HQM4"/>
<evidence type="ECO:0000313" key="19">
    <source>
        <dbReference type="EMBL" id="GFR49548.1"/>
    </source>
</evidence>
<feature type="domain" description="MYND-type" evidence="18">
    <location>
        <begin position="892"/>
        <end position="939"/>
    </location>
</feature>
<dbReference type="GO" id="GO:0009507">
    <property type="term" value="C:chloroplast"/>
    <property type="evidence" value="ECO:0007669"/>
    <property type="project" value="UniProtKB-SubCell"/>
</dbReference>
<keyword evidence="9" id="KW-0418">Kinase</keyword>
<evidence type="ECO:0000256" key="10">
    <source>
        <dbReference type="ARBA" id="ARBA00022833"/>
    </source>
</evidence>
<evidence type="ECO:0000256" key="4">
    <source>
        <dbReference type="ARBA" id="ARBA00022640"/>
    </source>
</evidence>
<evidence type="ECO:0000259" key="18">
    <source>
        <dbReference type="PROSITE" id="PS50865"/>
    </source>
</evidence>
<dbReference type="GO" id="GO:0010276">
    <property type="term" value="F:phytol kinase activity"/>
    <property type="evidence" value="ECO:0007669"/>
    <property type="project" value="UniProtKB-EC"/>
</dbReference>
<keyword evidence="10" id="KW-0862">Zinc</keyword>
<keyword evidence="3" id="KW-0150">Chloroplast</keyword>
<gene>
    <name evidence="19" type="ORF">Agub_g11593</name>
</gene>
<dbReference type="EMBL" id="BMAR01000031">
    <property type="protein sequence ID" value="GFR49548.1"/>
    <property type="molecule type" value="Genomic_DNA"/>
</dbReference>
<evidence type="ECO:0000313" key="20">
    <source>
        <dbReference type="Proteomes" id="UP001054857"/>
    </source>
</evidence>
<reference evidence="19 20" key="1">
    <citation type="journal article" date="2021" name="Sci. Rep.">
        <title>Genome sequencing of the multicellular alga Astrephomene provides insights into convergent evolution of germ-soma differentiation.</title>
        <authorList>
            <person name="Yamashita S."/>
            <person name="Yamamoto K."/>
            <person name="Matsuzaki R."/>
            <person name="Suzuki S."/>
            <person name="Yamaguchi H."/>
            <person name="Hirooka S."/>
            <person name="Minakuchi Y."/>
            <person name="Miyagishima S."/>
            <person name="Kawachi M."/>
            <person name="Toyoda A."/>
            <person name="Nozaki H."/>
        </authorList>
    </citation>
    <scope>NUCLEOTIDE SEQUENCE [LARGE SCALE GENOMIC DNA]</scope>
    <source>
        <strain evidence="19 20">NIES-4017</strain>
    </source>
</reference>
<dbReference type="PANTHER" id="PTHR32523">
    <property type="entry name" value="PHYTOL KINASE 1, CHLOROPLASTIC"/>
    <property type="match status" value="1"/>
</dbReference>
<keyword evidence="4" id="KW-0934">Plastid</keyword>
<evidence type="ECO:0000256" key="17">
    <source>
        <dbReference type="PROSITE-ProRule" id="PRU00134"/>
    </source>
</evidence>
<dbReference type="Proteomes" id="UP001054857">
    <property type="component" value="Unassembled WGS sequence"/>
</dbReference>
<keyword evidence="7" id="KW-0479">Metal-binding</keyword>
<evidence type="ECO:0000256" key="15">
    <source>
        <dbReference type="ARBA" id="ARBA00039024"/>
    </source>
</evidence>
<evidence type="ECO:0000256" key="16">
    <source>
        <dbReference type="ARBA" id="ARBA00048889"/>
    </source>
</evidence>
<dbReference type="Pfam" id="PF01753">
    <property type="entry name" value="zf-MYND"/>
    <property type="match status" value="1"/>
</dbReference>
<comment type="catalytic activity">
    <reaction evidence="16">
        <text>phytol + CTP = phytyl phosphate + CDP + H(+)</text>
        <dbReference type="Rhea" id="RHEA:38055"/>
        <dbReference type="ChEBI" id="CHEBI:15378"/>
        <dbReference type="ChEBI" id="CHEBI:17327"/>
        <dbReference type="ChEBI" id="CHEBI:37563"/>
        <dbReference type="ChEBI" id="CHEBI:58069"/>
        <dbReference type="ChEBI" id="CHEBI:75483"/>
        <dbReference type="EC" id="2.7.1.182"/>
    </reaction>
</comment>
<keyword evidence="8 17" id="KW-0863">Zinc-finger</keyword>
<comment type="pathway">
    <text evidence="14">Cofactor biosynthesis; tocopherol biosynthesis.</text>
</comment>
<evidence type="ECO:0000256" key="14">
    <source>
        <dbReference type="ARBA" id="ARBA00024015"/>
    </source>
</evidence>
<keyword evidence="5" id="KW-0808">Transferase</keyword>
<evidence type="ECO:0000256" key="3">
    <source>
        <dbReference type="ARBA" id="ARBA00022528"/>
    </source>
</evidence>
<comment type="subcellular location">
    <subcellularLocation>
        <location evidence="1">Plastid</location>
        <location evidence="1">Chloroplast membrane</location>
        <topology evidence="1">Multi-pass membrane protein</topology>
    </subcellularLocation>
</comment>
<dbReference type="Gene3D" id="6.10.140.2220">
    <property type="match status" value="1"/>
</dbReference>
<dbReference type="InterPro" id="IPR039606">
    <property type="entry name" value="Phytol/farnesol_kinase"/>
</dbReference>
<dbReference type="GO" id="GO:0016020">
    <property type="term" value="C:membrane"/>
    <property type="evidence" value="ECO:0007669"/>
    <property type="project" value="UniProtKB-SubCell"/>
</dbReference>
<sequence>MRRQVQQVHRLQQQADDFIPAQLRQFPAAVERLLRRQGKNVASPFLRTTSALKSVKEMLTLLLNSSMSSEDDTLPALLSDYEITLLRLVGAGVRVAPGDILADADGTLGLDVIFNATAVLAHYLVMSPIAALPSGLKLLRMHTLQACSRQLAAAADVMYAAKSLGGTARAQRQQELATTIALGILRYSLRLLQGLICCAVKPFVDGPKAQALQAQLRKEFAEALGDSSVMDHASRLLLMAAVVPDDAGGTHQDLVGKRLASHAFVGLISMADSFREELTADMFRASSSSSKGLTCEPELLVRVRRRLSGCCTQHAMFAHGLAALCAMDGGSSYSLPPEVLRGFPAVYDTEERPTSWDGLATLLYALENRRSDMPPGRRAALDVSMRLGRLAVASGRAWAEQPSPAAVLAEVLAGIQRGRIPPAPVSDVKGPSLSWDKVPALAARALQSAWQQVAAQPPEAPGRAAEVEAWWRLGCEAASVEMDKGGTLQALGLALAEPFLAAIRSGNAGVSLLSPAPPLEVSAALSGGLLPCLERLLRRAGNAPDGPQSKVLQGFLWKGNGKPSLLDSCFPGLLLSYGDVRQTAALVTSLKKVLMKGAAGGSAVKLHATLLSLAAAALKWMRTLLLAEFQRGNSGCDGVQRLQSVASYAAAELLPACGQLLRLRLPAPQLQLPLDQADVTVLEVLSHWLSLLALRCGDCDVHTAAASVAVAPRDDGGWRPVLLGTALQLAPVVIAGSAAPCRSQARSLVAAFRSVAGAFPPEVRQAALGAAAEGDQGIAVQEGAAAAAAAFASSDSASHVAGLPWGPEQLRGLVPLLVADGEEDLAEDAEELAGQLDSWSAGGRGEGEADAAGRPTFPAAAAVCATATAEADVGRCLPPVGEMRRLLRTCAHPGCGNLTGESEAELPLRGCAGCGEVGYCSRECQVAHWRAPGGHKEACRRG</sequence>
<evidence type="ECO:0000256" key="11">
    <source>
        <dbReference type="ARBA" id="ARBA00022946"/>
    </source>
</evidence>
<dbReference type="GO" id="GO:0008270">
    <property type="term" value="F:zinc ion binding"/>
    <property type="evidence" value="ECO:0007669"/>
    <property type="project" value="UniProtKB-KW"/>
</dbReference>
<protein>
    <recommendedName>
        <fullName evidence="15">phytol kinase</fullName>
        <ecNumber evidence="15">2.7.1.182</ecNumber>
    </recommendedName>
</protein>
<keyword evidence="11" id="KW-0809">Transit peptide</keyword>
<dbReference type="SUPFAM" id="SSF144232">
    <property type="entry name" value="HIT/MYND zinc finger-like"/>
    <property type="match status" value="1"/>
</dbReference>
<dbReference type="InterPro" id="IPR002893">
    <property type="entry name" value="Znf_MYND"/>
</dbReference>
<evidence type="ECO:0000256" key="7">
    <source>
        <dbReference type="ARBA" id="ARBA00022723"/>
    </source>
</evidence>
<keyword evidence="20" id="KW-1185">Reference proteome</keyword>
<evidence type="ECO:0000256" key="1">
    <source>
        <dbReference type="ARBA" id="ARBA00004508"/>
    </source>
</evidence>
<dbReference type="PROSITE" id="PS50865">
    <property type="entry name" value="ZF_MYND_2"/>
    <property type="match status" value="1"/>
</dbReference>
<evidence type="ECO:0000256" key="6">
    <source>
        <dbReference type="ARBA" id="ARBA00022692"/>
    </source>
</evidence>
<evidence type="ECO:0000256" key="13">
    <source>
        <dbReference type="ARBA" id="ARBA00023136"/>
    </source>
</evidence>
<evidence type="ECO:0000256" key="2">
    <source>
        <dbReference type="ARBA" id="ARBA00010794"/>
    </source>
</evidence>
<evidence type="ECO:0000256" key="5">
    <source>
        <dbReference type="ARBA" id="ARBA00022679"/>
    </source>
</evidence>
<name>A0AAD3HQM4_9CHLO</name>
<keyword evidence="12" id="KW-1133">Transmembrane helix</keyword>
<organism evidence="19 20">
    <name type="scientific">Astrephomene gubernaculifera</name>
    <dbReference type="NCBI Taxonomy" id="47775"/>
    <lineage>
        <taxon>Eukaryota</taxon>
        <taxon>Viridiplantae</taxon>
        <taxon>Chlorophyta</taxon>
        <taxon>core chlorophytes</taxon>
        <taxon>Chlorophyceae</taxon>
        <taxon>CS clade</taxon>
        <taxon>Chlamydomonadales</taxon>
        <taxon>Astrephomenaceae</taxon>
        <taxon>Astrephomene</taxon>
    </lineage>
</organism>
<dbReference type="EC" id="2.7.1.182" evidence="15"/>
<proteinExistence type="inferred from homology"/>
<evidence type="ECO:0000256" key="12">
    <source>
        <dbReference type="ARBA" id="ARBA00022989"/>
    </source>
</evidence>
<dbReference type="PANTHER" id="PTHR32523:SF8">
    <property type="entry name" value="DOLICHOL KINASE"/>
    <property type="match status" value="1"/>
</dbReference>
<keyword evidence="6" id="KW-0812">Transmembrane</keyword>